<organism evidence="1 2">
    <name type="scientific">Laccaria amethystina LaAM-08-1</name>
    <dbReference type="NCBI Taxonomy" id="1095629"/>
    <lineage>
        <taxon>Eukaryota</taxon>
        <taxon>Fungi</taxon>
        <taxon>Dikarya</taxon>
        <taxon>Basidiomycota</taxon>
        <taxon>Agaricomycotina</taxon>
        <taxon>Agaricomycetes</taxon>
        <taxon>Agaricomycetidae</taxon>
        <taxon>Agaricales</taxon>
        <taxon>Agaricineae</taxon>
        <taxon>Hydnangiaceae</taxon>
        <taxon>Laccaria</taxon>
    </lineage>
</organism>
<name>A0A0C9WK03_9AGAR</name>
<reference evidence="1 2" key="1">
    <citation type="submission" date="2014-04" db="EMBL/GenBank/DDBJ databases">
        <authorList>
            <consortium name="DOE Joint Genome Institute"/>
            <person name="Kuo A."/>
            <person name="Kohler A."/>
            <person name="Nagy L.G."/>
            <person name="Floudas D."/>
            <person name="Copeland A."/>
            <person name="Barry K.W."/>
            <person name="Cichocki N."/>
            <person name="Veneault-Fourrey C."/>
            <person name="LaButti K."/>
            <person name="Lindquist E.A."/>
            <person name="Lipzen A."/>
            <person name="Lundell T."/>
            <person name="Morin E."/>
            <person name="Murat C."/>
            <person name="Sun H."/>
            <person name="Tunlid A."/>
            <person name="Henrissat B."/>
            <person name="Grigoriev I.V."/>
            <person name="Hibbett D.S."/>
            <person name="Martin F."/>
            <person name="Nordberg H.P."/>
            <person name="Cantor M.N."/>
            <person name="Hua S.X."/>
        </authorList>
    </citation>
    <scope>NUCLEOTIDE SEQUENCE [LARGE SCALE GENOMIC DNA]</scope>
    <source>
        <strain evidence="1 2">LaAM-08-1</strain>
    </source>
</reference>
<keyword evidence="2" id="KW-1185">Reference proteome</keyword>
<dbReference type="OrthoDB" id="3106782at2759"/>
<evidence type="ECO:0000313" key="1">
    <source>
        <dbReference type="EMBL" id="KIJ95594.1"/>
    </source>
</evidence>
<proteinExistence type="predicted"/>
<dbReference type="EMBL" id="KN838750">
    <property type="protein sequence ID" value="KIJ95594.1"/>
    <property type="molecule type" value="Genomic_DNA"/>
</dbReference>
<dbReference type="HOGENOM" id="CLU_1586747_0_0_1"/>
<evidence type="ECO:0000313" key="2">
    <source>
        <dbReference type="Proteomes" id="UP000054477"/>
    </source>
</evidence>
<dbReference type="AlphaFoldDB" id="A0A0C9WK03"/>
<dbReference type="Proteomes" id="UP000054477">
    <property type="component" value="Unassembled WGS sequence"/>
</dbReference>
<gene>
    <name evidence="1" type="ORF">K443DRAFT_11267</name>
</gene>
<protein>
    <submittedName>
        <fullName evidence="1">Uncharacterized protein</fullName>
    </submittedName>
</protein>
<accession>A0A0C9WK03</accession>
<sequence length="171" mass="18977">MKEIVEKGLLTWEDGGKSGPFLTVIRTWDFNEMLRHEVDGRAFRAMVASLKSLLPRLFGGMGEPVKKITLPEDGGFIPDYSKYISSPRAVTFAPRSHTSRRSTASPPVNPWRSRGEIIRSDYLSPPAYTPDEPVSAQITIHAIPGQTIRIVTSSTTSLIIDPYAYANPDED</sequence>
<reference evidence="2" key="2">
    <citation type="submission" date="2015-01" db="EMBL/GenBank/DDBJ databases">
        <title>Evolutionary Origins and Diversification of the Mycorrhizal Mutualists.</title>
        <authorList>
            <consortium name="DOE Joint Genome Institute"/>
            <consortium name="Mycorrhizal Genomics Consortium"/>
            <person name="Kohler A."/>
            <person name="Kuo A."/>
            <person name="Nagy L.G."/>
            <person name="Floudas D."/>
            <person name="Copeland A."/>
            <person name="Barry K.W."/>
            <person name="Cichocki N."/>
            <person name="Veneault-Fourrey C."/>
            <person name="LaButti K."/>
            <person name="Lindquist E.A."/>
            <person name="Lipzen A."/>
            <person name="Lundell T."/>
            <person name="Morin E."/>
            <person name="Murat C."/>
            <person name="Riley R."/>
            <person name="Ohm R."/>
            <person name="Sun H."/>
            <person name="Tunlid A."/>
            <person name="Henrissat B."/>
            <person name="Grigoriev I.V."/>
            <person name="Hibbett D.S."/>
            <person name="Martin F."/>
        </authorList>
    </citation>
    <scope>NUCLEOTIDE SEQUENCE [LARGE SCALE GENOMIC DNA]</scope>
    <source>
        <strain evidence="2">LaAM-08-1</strain>
    </source>
</reference>